<proteinExistence type="predicted"/>
<name>A0ACB7PQ83_9PEZI</name>
<comment type="caution">
    <text evidence="1">The sequence shown here is derived from an EMBL/GenBank/DDBJ whole genome shotgun (WGS) entry which is preliminary data.</text>
</comment>
<evidence type="ECO:0000313" key="2">
    <source>
        <dbReference type="Proteomes" id="UP000724584"/>
    </source>
</evidence>
<gene>
    <name evidence="1" type="ORF">F5144DRAFT_84524</name>
</gene>
<organism evidence="1 2">
    <name type="scientific">Chaetomium tenue</name>
    <dbReference type="NCBI Taxonomy" id="1854479"/>
    <lineage>
        <taxon>Eukaryota</taxon>
        <taxon>Fungi</taxon>
        <taxon>Dikarya</taxon>
        <taxon>Ascomycota</taxon>
        <taxon>Pezizomycotina</taxon>
        <taxon>Sordariomycetes</taxon>
        <taxon>Sordariomycetidae</taxon>
        <taxon>Sordariales</taxon>
        <taxon>Chaetomiaceae</taxon>
        <taxon>Chaetomium</taxon>
    </lineage>
</organism>
<accession>A0ACB7PQ83</accession>
<sequence>MQQPLDDGRASGAGDQIELQPPSMDRGRSSIPRGRGAKKRATLPSHSHSHSYSSHQSLSFSDTAPPTTPEPSNILPSNRVPYTTPQRGGRTGARQANNHTQTTYRASSPATEQADRADRPVRSSTFPFFSFADESPPAAGSIMAAHGPARKRSRTFETPYEGAADDEGHSKGGHSLRKRARIDYTQEMIDDDLGLPAAKNDLVVKPAATPGARSRKRKAGHDDSGDESEDVASNLNKRHRIDKSPVPPRMPVARRRNPSKKLSADLSPYLDQPSDNEVQDTILVSVPNTGPDAPSEASDHSSSQDPESRPTSSGETVAARVQVQRPTPPAPSSQPIEDAMSIAEEGDQVIDGIIPDQPYNEPQPQLHPSHLSLMSDADAEKAEPAFENEDKASDDFVSVVMQDSEADLPEALETQIDEAGRVEQSPSQQPDHQQDRASQQAPTTQLETQKPVRVLAPESGLPFAAPQTSHGVTSGSLVPHTAPFTGPKPTGPARFKALDPIYGAEVPFASHLKLTPYEEEDIPLPGPYTEWVHPVQTVKGELKAEPKTELKAEPKGEPTPFPTPTPVLPSLERKSAGIEWETSRPLKYKEFMVLYRKETRRRQEKGEPLISIREFNNECARRYKSVHAQASPSATPTPTTESTASSTVVARTPALIPAASVEEAISRDSQLVESRPPTAAPSPAPFDDGMGQDDVPEDEQDADELMDDQVKASSPGEPVEVTRNPHTQYLFPKIRDSNDFVEAFEGWQDFSNERLYETVAAAVETLHTYQQEYNELKKLLDDEDNAKRRKAHDKTVINWENRQKADEPLPPRRHFDDPVKGPAPFEVRGIRAPRPYIDDPLLEQQKEEDRVMAQAYGFKLNTHPTQVGRQNPEEQRWEMPENRLRKRTEKGAELAEENVVEGKRTRKPRHVSDQSKDPSRAGTPTGITVLGPGRRQRRKPTTAGNGDEYEGPEQGHFAESFSESPRKVRAARARAAVLLDDRDQITPVAGADGNRTEDEEREVGEKPKATRRRGRGAPSVPEPPTSVPAGFGGEASKPKRARGTKGLQPNQQAGGEVASSSFYSNASTQPDSRPSTSSSNGTAHTAETTESTYSLREKRKRNFVLENDPELETRPQRRGRGAAGQKTNGAAAEPKKRGPRKKEPAAQAPPPPPSVPSPSPRPATPPPLQPPVATKFYHNFVTGPMVVDAGNGSQPAATQAGPYLHTFNAAPAFVAGTHPPPPPPPLVKKPITKIKLTNHGASSSAPSRASTPSNGAPSSKPKRPRGKKAAAANEAQMGAAANGDGDLDKPYAEMTKSEKMSWSMRRRWASGEMQGAVEKRRTTLANKKAEKAATNPNADGSDPNGMGQMTDSGSAGPSDPTTPASMHGQPGSGLLALPQGPPMMLQHPPPHQGFLQQPSYLYAMPHGPPPGPPGPMS</sequence>
<dbReference type="Proteomes" id="UP000724584">
    <property type="component" value="Unassembled WGS sequence"/>
</dbReference>
<keyword evidence="2" id="KW-1185">Reference proteome</keyword>
<reference evidence="1 2" key="1">
    <citation type="journal article" date="2021" name="Nat. Commun.">
        <title>Genetic determinants of endophytism in the Arabidopsis root mycobiome.</title>
        <authorList>
            <person name="Mesny F."/>
            <person name="Miyauchi S."/>
            <person name="Thiergart T."/>
            <person name="Pickel B."/>
            <person name="Atanasova L."/>
            <person name="Karlsson M."/>
            <person name="Huettel B."/>
            <person name="Barry K.W."/>
            <person name="Haridas S."/>
            <person name="Chen C."/>
            <person name="Bauer D."/>
            <person name="Andreopoulos W."/>
            <person name="Pangilinan J."/>
            <person name="LaButti K."/>
            <person name="Riley R."/>
            <person name="Lipzen A."/>
            <person name="Clum A."/>
            <person name="Drula E."/>
            <person name="Henrissat B."/>
            <person name="Kohler A."/>
            <person name="Grigoriev I.V."/>
            <person name="Martin F.M."/>
            <person name="Hacquard S."/>
        </authorList>
    </citation>
    <scope>NUCLEOTIDE SEQUENCE [LARGE SCALE GENOMIC DNA]</scope>
    <source>
        <strain evidence="1 2">MPI-SDFR-AT-0079</strain>
    </source>
</reference>
<evidence type="ECO:0000313" key="1">
    <source>
        <dbReference type="EMBL" id="KAH6651367.1"/>
    </source>
</evidence>
<dbReference type="EMBL" id="JAGIZQ010000001">
    <property type="protein sequence ID" value="KAH6651367.1"/>
    <property type="molecule type" value="Genomic_DNA"/>
</dbReference>
<protein>
    <submittedName>
        <fullName evidence="1">Uncharacterized protein</fullName>
    </submittedName>
</protein>